<sequence length="122" mass="13757">MSLDMSFPILEIFVPLICFCVAILCCNTSCRALQRAREERRMQSIREAERESPSVFIIPFPSAPSEDSLYRLPRYSETRDSPPPPSYSEIEMKPDFFIPPDAPPPPYVPPFPRPSSSSTSGS</sequence>
<dbReference type="AlphaFoldDB" id="A0ABD1KQ65"/>
<keyword evidence="4" id="KW-1185">Reference proteome</keyword>
<feature type="compositionally biased region" description="Pro residues" evidence="1">
    <location>
        <begin position="100"/>
        <end position="113"/>
    </location>
</feature>
<evidence type="ECO:0000256" key="2">
    <source>
        <dbReference type="SAM" id="Phobius"/>
    </source>
</evidence>
<gene>
    <name evidence="3" type="ORF">ACEWY4_003063</name>
</gene>
<comment type="caution">
    <text evidence="3">The sequence shown here is derived from an EMBL/GenBank/DDBJ whole genome shotgun (WGS) entry which is preliminary data.</text>
</comment>
<dbReference type="Proteomes" id="UP001591681">
    <property type="component" value="Unassembled WGS sequence"/>
</dbReference>
<keyword evidence="2" id="KW-1133">Transmembrane helix</keyword>
<organism evidence="3 4">
    <name type="scientific">Coilia grayii</name>
    <name type="common">Gray's grenadier anchovy</name>
    <dbReference type="NCBI Taxonomy" id="363190"/>
    <lineage>
        <taxon>Eukaryota</taxon>
        <taxon>Metazoa</taxon>
        <taxon>Chordata</taxon>
        <taxon>Craniata</taxon>
        <taxon>Vertebrata</taxon>
        <taxon>Euteleostomi</taxon>
        <taxon>Actinopterygii</taxon>
        <taxon>Neopterygii</taxon>
        <taxon>Teleostei</taxon>
        <taxon>Clupei</taxon>
        <taxon>Clupeiformes</taxon>
        <taxon>Clupeoidei</taxon>
        <taxon>Engraulidae</taxon>
        <taxon>Coilinae</taxon>
        <taxon>Coilia</taxon>
    </lineage>
</organism>
<evidence type="ECO:0000313" key="4">
    <source>
        <dbReference type="Proteomes" id="UP001591681"/>
    </source>
</evidence>
<reference evidence="3 4" key="1">
    <citation type="submission" date="2024-09" db="EMBL/GenBank/DDBJ databases">
        <title>A chromosome-level genome assembly of Gray's grenadier anchovy, Coilia grayii.</title>
        <authorList>
            <person name="Fu Z."/>
        </authorList>
    </citation>
    <scope>NUCLEOTIDE SEQUENCE [LARGE SCALE GENOMIC DNA]</scope>
    <source>
        <strain evidence="3">G4</strain>
        <tissue evidence="3">Muscle</tissue>
    </source>
</reference>
<keyword evidence="2" id="KW-0812">Transmembrane</keyword>
<feature type="transmembrane region" description="Helical" evidence="2">
    <location>
        <begin position="12"/>
        <end position="33"/>
    </location>
</feature>
<protein>
    <submittedName>
        <fullName evidence="3">Uncharacterized protein</fullName>
    </submittedName>
</protein>
<dbReference type="EMBL" id="JBHFQA010000003">
    <property type="protein sequence ID" value="KAL2101302.1"/>
    <property type="molecule type" value="Genomic_DNA"/>
</dbReference>
<feature type="region of interest" description="Disordered" evidence="1">
    <location>
        <begin position="57"/>
        <end position="122"/>
    </location>
</feature>
<proteinExistence type="predicted"/>
<accession>A0ABD1KQ65</accession>
<evidence type="ECO:0000313" key="3">
    <source>
        <dbReference type="EMBL" id="KAL2101302.1"/>
    </source>
</evidence>
<keyword evidence="2" id="KW-0472">Membrane</keyword>
<name>A0ABD1KQ65_9TELE</name>
<evidence type="ECO:0000256" key="1">
    <source>
        <dbReference type="SAM" id="MobiDB-lite"/>
    </source>
</evidence>